<feature type="domain" description="PKD" evidence="2">
    <location>
        <begin position="1075"/>
        <end position="1142"/>
    </location>
</feature>
<dbReference type="InterPro" id="IPR005135">
    <property type="entry name" value="Endo/exonuclease/phosphatase"/>
</dbReference>
<keyword evidence="1" id="KW-0732">Signal</keyword>
<keyword evidence="4" id="KW-0255">Endonuclease</keyword>
<dbReference type="EMBL" id="JAFITO010000005">
    <property type="protein sequence ID" value="MBN4068126.1"/>
    <property type="molecule type" value="Genomic_DNA"/>
</dbReference>
<dbReference type="SMART" id="SM00060">
    <property type="entry name" value="FN3"/>
    <property type="match status" value="2"/>
</dbReference>
<dbReference type="Pfam" id="PF18911">
    <property type="entry name" value="PKD_4"/>
    <property type="match status" value="1"/>
</dbReference>
<protein>
    <submittedName>
        <fullName evidence="4">Endonuclease/exonuclease/phosphatase family protein</fullName>
    </submittedName>
</protein>
<dbReference type="Pfam" id="PF03372">
    <property type="entry name" value="Exo_endo_phos"/>
    <property type="match status" value="1"/>
</dbReference>
<reference evidence="4 5" key="1">
    <citation type="submission" date="2021-02" db="EMBL/GenBank/DDBJ databases">
        <title>Activity-based single-cell genomes from oceanic crustal fluid captures similar information to metagenomic and metatranscriptomic surveys with orders of magnitude less sampling.</title>
        <authorList>
            <person name="D'Angelo T.S."/>
            <person name="Orcutt B.N."/>
        </authorList>
    </citation>
    <scope>NUCLEOTIDE SEQUENCE [LARGE SCALE GENOMIC DNA]</scope>
    <source>
        <strain evidence="4">AH-315-G02</strain>
    </source>
</reference>
<dbReference type="InterPro" id="IPR036439">
    <property type="entry name" value="Dockerin_dom_sf"/>
</dbReference>
<dbReference type="InterPro" id="IPR022409">
    <property type="entry name" value="PKD/Chitinase_dom"/>
</dbReference>
<dbReference type="InterPro" id="IPR000601">
    <property type="entry name" value="PKD_dom"/>
</dbReference>
<dbReference type="Gene3D" id="2.60.40.380">
    <property type="entry name" value="Purple acid phosphatase-like, N-terminal"/>
    <property type="match status" value="1"/>
</dbReference>
<dbReference type="InterPro" id="IPR004843">
    <property type="entry name" value="Calcineurin-like_PHP"/>
</dbReference>
<dbReference type="InterPro" id="IPR013783">
    <property type="entry name" value="Ig-like_fold"/>
</dbReference>
<dbReference type="PANTHER" id="PTHR45867">
    <property type="entry name" value="PURPLE ACID PHOSPHATASE"/>
    <property type="match status" value="1"/>
</dbReference>
<dbReference type="PROSITE" id="PS00018">
    <property type="entry name" value="EF_HAND_1"/>
    <property type="match status" value="1"/>
</dbReference>
<dbReference type="Pfam" id="PF00149">
    <property type="entry name" value="Metallophos"/>
    <property type="match status" value="1"/>
</dbReference>
<keyword evidence="4" id="KW-0540">Nuclease</keyword>
<dbReference type="InterPro" id="IPR003961">
    <property type="entry name" value="FN3_dom"/>
</dbReference>
<dbReference type="Gene3D" id="1.10.1330.10">
    <property type="entry name" value="Dockerin domain"/>
    <property type="match status" value="1"/>
</dbReference>
<evidence type="ECO:0000256" key="1">
    <source>
        <dbReference type="SAM" id="SignalP"/>
    </source>
</evidence>
<dbReference type="Gene3D" id="2.60.120.260">
    <property type="entry name" value="Galactose-binding domain-like"/>
    <property type="match status" value="1"/>
</dbReference>
<dbReference type="InterPro" id="IPR015914">
    <property type="entry name" value="PAPs_N"/>
</dbReference>
<dbReference type="Gene3D" id="2.60.40.10">
    <property type="entry name" value="Immunoglobulins"/>
    <property type="match status" value="2"/>
</dbReference>
<gene>
    <name evidence="4" type="ORF">JYU06_01180</name>
</gene>
<dbReference type="InterPro" id="IPR036116">
    <property type="entry name" value="FN3_sf"/>
</dbReference>
<dbReference type="InterPro" id="IPR029052">
    <property type="entry name" value="Metallo-depent_PP-like"/>
</dbReference>
<keyword evidence="5" id="KW-1185">Reference proteome</keyword>
<dbReference type="SUPFAM" id="SSF49785">
    <property type="entry name" value="Galactose-binding domain-like"/>
    <property type="match status" value="1"/>
</dbReference>
<dbReference type="SUPFAM" id="SSF49265">
    <property type="entry name" value="Fibronectin type III"/>
    <property type="match status" value="1"/>
</dbReference>
<organism evidence="4 5">
    <name type="scientific">Desulfotalea psychrophila</name>
    <dbReference type="NCBI Taxonomy" id="84980"/>
    <lineage>
        <taxon>Bacteria</taxon>
        <taxon>Pseudomonadati</taxon>
        <taxon>Thermodesulfobacteriota</taxon>
        <taxon>Desulfobulbia</taxon>
        <taxon>Desulfobulbales</taxon>
        <taxon>Desulfocapsaceae</taxon>
        <taxon>Desulfotalea</taxon>
    </lineage>
</organism>
<dbReference type="SMART" id="SM00089">
    <property type="entry name" value="PKD"/>
    <property type="match status" value="1"/>
</dbReference>
<dbReference type="Proteomes" id="UP000717534">
    <property type="component" value="Unassembled WGS sequence"/>
</dbReference>
<proteinExistence type="predicted"/>
<evidence type="ECO:0000259" key="3">
    <source>
        <dbReference type="PROSITE" id="PS50853"/>
    </source>
</evidence>
<accession>A0ABS3AVW0</accession>
<feature type="domain" description="Fibronectin type-III" evidence="3">
    <location>
        <begin position="637"/>
        <end position="727"/>
    </location>
</feature>
<dbReference type="SUPFAM" id="SSF63446">
    <property type="entry name" value="Type I dockerin domain"/>
    <property type="match status" value="1"/>
</dbReference>
<dbReference type="Pfam" id="PF00041">
    <property type="entry name" value="fn3"/>
    <property type="match status" value="1"/>
</dbReference>
<dbReference type="Gene3D" id="3.60.21.10">
    <property type="match status" value="1"/>
</dbReference>
<dbReference type="NCBIfam" id="NF038128">
    <property type="entry name" value="choice_anch_J"/>
    <property type="match status" value="2"/>
</dbReference>
<name>A0ABS3AVW0_9BACT</name>
<comment type="caution">
    <text evidence="4">The sequence shown here is derived from an EMBL/GenBank/DDBJ whole genome shotgun (WGS) entry which is preliminary data.</text>
</comment>
<dbReference type="PROSITE" id="PS50093">
    <property type="entry name" value="PKD"/>
    <property type="match status" value="1"/>
</dbReference>
<dbReference type="InterPro" id="IPR035986">
    <property type="entry name" value="PKD_dom_sf"/>
</dbReference>
<dbReference type="InterPro" id="IPR008979">
    <property type="entry name" value="Galactose-bd-like_sf"/>
</dbReference>
<feature type="signal peptide" evidence="1">
    <location>
        <begin position="1"/>
        <end position="30"/>
    </location>
</feature>
<dbReference type="SUPFAM" id="SSF56219">
    <property type="entry name" value="DNase I-like"/>
    <property type="match status" value="1"/>
</dbReference>
<keyword evidence="4" id="KW-0378">Hydrolase</keyword>
<evidence type="ECO:0000259" key="2">
    <source>
        <dbReference type="PROSITE" id="PS50093"/>
    </source>
</evidence>
<evidence type="ECO:0000313" key="4">
    <source>
        <dbReference type="EMBL" id="MBN4068126.1"/>
    </source>
</evidence>
<dbReference type="Gene3D" id="3.60.10.10">
    <property type="entry name" value="Endonuclease/exonuclease/phosphatase"/>
    <property type="match status" value="1"/>
</dbReference>
<dbReference type="CDD" id="cd00146">
    <property type="entry name" value="PKD"/>
    <property type="match status" value="1"/>
</dbReference>
<sequence>MKNKQNFVRKAIFLTAAGFFLTGGTQSALAEADKYRLVWNHDPATTMTIGWSQSSTNTHYLRYGETEVPATWVKADVGTVTDYTNDVRGSSSILTSYFVDLEGLTPGTAYYFQVCEEGGACGDSSWFKTAPDTPQPFTFIAGGDSRTNEVPRREGNILVSKLRPLFIAHGGDYLDDGTYDEWVQWLDEWQLTRSSDGRMYPVIPAHGNHENDVINMVSLIFNTPNMYAYSAFSIGGDLFRLYTLNTEIEPGVGYSAFSGQDDSAWNEQTNWLATDLSINAASSTWVAASYHRPLRPHQSGKAEGIDRYSEWTPLFDQYRFDLAIECDSHLAKYTYPVRPSSGPGSFEGFIRDDTNGTAYIGEGSWGAPHRKNDDDKPWTLASDSFWQFNLIQVDSSNIHVRKVKFGSSDAPYNSSGVPELTQAQQDANAFAMPTGLDLWQPLAGEVFTLPFTGAEVENVRLISTNASWNYLDNGQEPAAAWKTASFDDSSWQSGNGQLGYGDGDETTVISFGSDENDKHITSYFRKDFTVTDPDSVIRLTLRLLRDDGAVIYINGVEASRSNMPEGAIGSSTPAHAAIGGSAEDKYNAIGIDPDLLVAGNNVIAVEVHQAGPTSSDVSFDLDLSATQSLVSGATPAAPSNLVATPLGANDIELAWDDNATNETKYELQRKIGGGIWQILETQLAADSDHYTNNLLVEGEEYSYRVRAYNASGRSAYSNEVAVSTLFNPVSAIAGYSWDFEDNNFGSLSTVNISSDHNWQVSEYQGQHFARMNGYGADEASDDWLITPALPLSYFTDTSISFDSSYNYNGPELEIYVSTDYDPDSGVGLWTQLQSGIDFQLPQTGSYTSVGSGDIDLSPYSSDQTYFGVRYVSTGTGGGDGRIWIVDNIILRGTPVRLLEIETFDGALGSWSSYSRSSTADWHNETRGDQQGAFNSGYGADAASDDWLISPAFSIADGDSAMLHFDYYGRYGGPMLEVYISPDYSGVGDPLADNVTWQPLAVPLNAAINDTWENIAGYDISPFSGSSVHIAFRYLSTGTGPGDGRRWGVDNIGVSLMPPQPLAIGINITPNEEFFTTAEAISFLSNISGGDAPYSYLWDFGNGDSSSDAEPVYMYPAAGDYAVTLIVEDASGEYKEKTFDVSIVEATENPVPEKIGDLRVATFNILMAWGEHAQGRLIANLATPDWNQAQKVAEIIQQVNPDVILLNEFDYDAEGAALANFQENYLGVSQNGAATVRYPYTFVAPSNTGIPSGVDFNGDGDTTDPEDAFGYGWYPGAYGMVVLSKYPIAEESVRTFQKFLWKDMPNNLLPLTYYSEEAQNVFRLSSKSHWDVPVEVNGRLVHILGSHPTPPVFDGPEDRNGRRNHDEIRFWADYVSSADGNYIYDDQGIRGGLSAESSFVIMGDQNADPDEGDSTGNAILQLLEHTRINTMIVPESEGSLAATGDTDDTASWGLRADYVLPSVDGLVPQQGQVFWPTRTDVNYHLVKNDISSDHRLVWLDLSVEPQGLQGDLDNDGDVDRHDLRRLRGRIGQSAEDFPGYDLDNDGQITIRDARKAVTMCTRPRCATEQNRQPR</sequence>
<dbReference type="SUPFAM" id="SSF56300">
    <property type="entry name" value="Metallo-dependent phosphatases"/>
    <property type="match status" value="1"/>
</dbReference>
<dbReference type="PANTHER" id="PTHR45867:SF3">
    <property type="entry name" value="ACID PHOSPHATASE TYPE 7"/>
    <property type="match status" value="1"/>
</dbReference>
<dbReference type="Pfam" id="PF16656">
    <property type="entry name" value="Pur_ac_phosph_N"/>
    <property type="match status" value="1"/>
</dbReference>
<dbReference type="SUPFAM" id="SSF49299">
    <property type="entry name" value="PKD domain"/>
    <property type="match status" value="1"/>
</dbReference>
<dbReference type="PROSITE" id="PS50853">
    <property type="entry name" value="FN3"/>
    <property type="match status" value="1"/>
</dbReference>
<evidence type="ECO:0000313" key="5">
    <source>
        <dbReference type="Proteomes" id="UP000717534"/>
    </source>
</evidence>
<dbReference type="InterPro" id="IPR018247">
    <property type="entry name" value="EF_Hand_1_Ca_BS"/>
</dbReference>
<dbReference type="Gene3D" id="2.60.120.200">
    <property type="match status" value="2"/>
</dbReference>
<feature type="chain" id="PRO_5045130389" evidence="1">
    <location>
        <begin position="31"/>
        <end position="1573"/>
    </location>
</feature>
<dbReference type="GO" id="GO:0004519">
    <property type="term" value="F:endonuclease activity"/>
    <property type="evidence" value="ECO:0007669"/>
    <property type="project" value="UniProtKB-KW"/>
</dbReference>
<dbReference type="InterPro" id="IPR036691">
    <property type="entry name" value="Endo/exonu/phosph_ase_sf"/>
</dbReference>
<dbReference type="CDD" id="cd00063">
    <property type="entry name" value="FN3"/>
    <property type="match status" value="1"/>
</dbReference>